<dbReference type="OrthoDB" id="2416192at2759"/>
<dbReference type="AlphaFoldDB" id="A0A915YRJ8"/>
<accession>A0A915YRJ8</accession>
<evidence type="ECO:0000313" key="2">
    <source>
        <dbReference type="Proteomes" id="UP000684084"/>
    </source>
</evidence>
<comment type="caution">
    <text evidence="1">The sequence shown here is derived from an EMBL/GenBank/DDBJ whole genome shotgun (WGS) entry which is preliminary data.</text>
</comment>
<sequence>MPCFLVNIAGPTFTLKNNEKMMSLFSRAFHALRLSLQELDKYYRNVPQIYYRQYPLFLDLTLTSQSEEVTSPQLLKLELISNMVVICFEILHFKQITKYKNFQYM</sequence>
<dbReference type="Proteomes" id="UP000684084">
    <property type="component" value="Unassembled WGS sequence"/>
</dbReference>
<organism evidence="1 2">
    <name type="scientific">Rhizophagus irregularis</name>
    <dbReference type="NCBI Taxonomy" id="588596"/>
    <lineage>
        <taxon>Eukaryota</taxon>
        <taxon>Fungi</taxon>
        <taxon>Fungi incertae sedis</taxon>
        <taxon>Mucoromycota</taxon>
        <taxon>Glomeromycotina</taxon>
        <taxon>Glomeromycetes</taxon>
        <taxon>Glomerales</taxon>
        <taxon>Glomeraceae</taxon>
        <taxon>Rhizophagus</taxon>
    </lineage>
</organism>
<reference evidence="1" key="1">
    <citation type="submission" date="2020-05" db="EMBL/GenBank/DDBJ databases">
        <authorList>
            <person name="Rincon C."/>
            <person name="Sanders R I."/>
            <person name="Robbins C."/>
            <person name="Chaturvedi A."/>
        </authorList>
    </citation>
    <scope>NUCLEOTIDE SEQUENCE</scope>
    <source>
        <strain evidence="1">CHB12</strain>
    </source>
</reference>
<proteinExistence type="predicted"/>
<name>A0A915YRJ8_9GLOM</name>
<dbReference type="EMBL" id="CAGKOT010000003">
    <property type="protein sequence ID" value="CAB5322112.1"/>
    <property type="molecule type" value="Genomic_DNA"/>
</dbReference>
<gene>
    <name evidence="1" type="ORF">CHRIB12_LOCUS2286</name>
</gene>
<protein>
    <submittedName>
        <fullName evidence="1">Uncharacterized protein</fullName>
    </submittedName>
</protein>
<evidence type="ECO:0000313" key="1">
    <source>
        <dbReference type="EMBL" id="CAB5322112.1"/>
    </source>
</evidence>